<feature type="transmembrane region" description="Helical" evidence="9">
    <location>
        <begin position="65"/>
        <end position="83"/>
    </location>
</feature>
<reference evidence="11" key="1">
    <citation type="submission" date="2018-06" db="EMBL/GenBank/DDBJ databases">
        <authorList>
            <person name="Zhirakovskaya E."/>
        </authorList>
    </citation>
    <scope>NUCLEOTIDE SEQUENCE</scope>
</reference>
<feature type="domain" description="Endonuclease/exonuclease/phosphatase" evidence="10">
    <location>
        <begin position="100"/>
        <end position="327"/>
    </location>
</feature>
<dbReference type="GO" id="GO:0016787">
    <property type="term" value="F:hydrolase activity"/>
    <property type="evidence" value="ECO:0007669"/>
    <property type="project" value="UniProtKB-KW"/>
</dbReference>
<name>A0A3B0TXJ1_9ZZZZ</name>
<evidence type="ECO:0000256" key="1">
    <source>
        <dbReference type="ARBA" id="ARBA00001936"/>
    </source>
</evidence>
<evidence type="ECO:0000256" key="5">
    <source>
        <dbReference type="ARBA" id="ARBA00022763"/>
    </source>
</evidence>
<evidence type="ECO:0000256" key="4">
    <source>
        <dbReference type="ARBA" id="ARBA00022723"/>
    </source>
</evidence>
<dbReference type="InterPro" id="IPR036691">
    <property type="entry name" value="Endo/exonu/phosph_ase_sf"/>
</dbReference>
<evidence type="ECO:0000256" key="7">
    <source>
        <dbReference type="ARBA" id="ARBA00022842"/>
    </source>
</evidence>
<keyword evidence="4" id="KW-0479">Metal-binding</keyword>
<comment type="cofactor">
    <cofactor evidence="1">
        <name>Mn(2+)</name>
        <dbReference type="ChEBI" id="CHEBI:29035"/>
    </cofactor>
</comment>
<dbReference type="EMBL" id="UOEL01000149">
    <property type="protein sequence ID" value="VAW18177.1"/>
    <property type="molecule type" value="Genomic_DNA"/>
</dbReference>
<dbReference type="AlphaFoldDB" id="A0A3B0TXJ1"/>
<evidence type="ECO:0000256" key="9">
    <source>
        <dbReference type="SAM" id="Phobius"/>
    </source>
</evidence>
<dbReference type="PROSITE" id="PS51257">
    <property type="entry name" value="PROKAR_LIPOPROTEIN"/>
    <property type="match status" value="1"/>
</dbReference>
<keyword evidence="8" id="KW-0234">DNA repair</keyword>
<evidence type="ECO:0000256" key="6">
    <source>
        <dbReference type="ARBA" id="ARBA00022801"/>
    </source>
</evidence>
<keyword evidence="6" id="KW-0378">Hydrolase</keyword>
<keyword evidence="3" id="KW-0540">Nuclease</keyword>
<dbReference type="CDD" id="cd09084">
    <property type="entry name" value="EEP-2"/>
    <property type="match status" value="1"/>
</dbReference>
<feature type="transmembrane region" description="Helical" evidence="9">
    <location>
        <begin position="34"/>
        <end position="58"/>
    </location>
</feature>
<evidence type="ECO:0000259" key="10">
    <source>
        <dbReference type="Pfam" id="PF03372"/>
    </source>
</evidence>
<accession>A0A3B0TXJ1</accession>
<dbReference type="GO" id="GO:0046872">
    <property type="term" value="F:metal ion binding"/>
    <property type="evidence" value="ECO:0007669"/>
    <property type="project" value="UniProtKB-KW"/>
</dbReference>
<dbReference type="PANTHER" id="PTHR15822">
    <property type="entry name" value="TRAF AND TNF RECEPTOR-ASSOCIATED PROTEIN"/>
    <property type="match status" value="1"/>
</dbReference>
<dbReference type="InterPro" id="IPR051547">
    <property type="entry name" value="TDP2-like"/>
</dbReference>
<evidence type="ECO:0000313" key="11">
    <source>
        <dbReference type="EMBL" id="VAW18177.1"/>
    </source>
</evidence>
<gene>
    <name evidence="11" type="ORF">MNBD_BACTEROID03-338</name>
</gene>
<keyword evidence="7" id="KW-0460">Magnesium</keyword>
<protein>
    <recommendedName>
        <fullName evidence="10">Endonuclease/exonuclease/phosphatase domain-containing protein</fullName>
    </recommendedName>
</protein>
<evidence type="ECO:0000256" key="8">
    <source>
        <dbReference type="ARBA" id="ARBA00023204"/>
    </source>
</evidence>
<dbReference type="SUPFAM" id="SSF56219">
    <property type="entry name" value="DNase I-like"/>
    <property type="match status" value="1"/>
</dbReference>
<dbReference type="PANTHER" id="PTHR15822:SF4">
    <property type="entry name" value="TYROSYL-DNA PHOSPHODIESTERASE 2"/>
    <property type="match status" value="1"/>
</dbReference>
<keyword evidence="9" id="KW-1133">Transmembrane helix</keyword>
<dbReference type="InterPro" id="IPR005135">
    <property type="entry name" value="Endo/exonuclease/phosphatase"/>
</dbReference>
<evidence type="ECO:0000256" key="3">
    <source>
        <dbReference type="ARBA" id="ARBA00022722"/>
    </source>
</evidence>
<comment type="cofactor">
    <cofactor evidence="2">
        <name>Mg(2+)</name>
        <dbReference type="ChEBI" id="CHEBI:18420"/>
    </cofactor>
</comment>
<sequence length="339" mass="39251">MSIFDKIVFIINTLAALLLLAACAVPNISSGQFSFLSFLSLAVPLLVGVNVLFCLYWALKRRRHLWLSLFVLVFGYFTLGTFIKFKFSEEKVLEEDLSIMSYNVRVFNKFEELDNPNVFEDVKAFVEEEDPDIICFQEPNYLRRKEYTEYPYKYLEYIHMQGKVLLGIFSKYPIVNSGLVNFPQSPNNAAYADILYKNDTLRIYNVHLQSLGITPGKGVIRREPSDKLFKMLTKSFTLQQQQAKIIEEHMKTTNYKKILCGDFNNTQFSNTYKTIKGDKQDTFIEQGTGYGRTLYFHKFPVRIDFILADPAFKVKSHKNYDGVYSDHFPIMASLELGSD</sequence>
<dbReference type="Pfam" id="PF03372">
    <property type="entry name" value="Exo_endo_phos"/>
    <property type="match status" value="1"/>
</dbReference>
<proteinExistence type="predicted"/>
<keyword evidence="5" id="KW-0227">DNA damage</keyword>
<keyword evidence="9" id="KW-0812">Transmembrane</keyword>
<dbReference type="GO" id="GO:0004518">
    <property type="term" value="F:nuclease activity"/>
    <property type="evidence" value="ECO:0007669"/>
    <property type="project" value="UniProtKB-KW"/>
</dbReference>
<dbReference type="Gene3D" id="3.60.10.10">
    <property type="entry name" value="Endonuclease/exonuclease/phosphatase"/>
    <property type="match status" value="1"/>
</dbReference>
<evidence type="ECO:0000256" key="2">
    <source>
        <dbReference type="ARBA" id="ARBA00001946"/>
    </source>
</evidence>
<keyword evidence="9" id="KW-0472">Membrane</keyword>
<dbReference type="GO" id="GO:0006281">
    <property type="term" value="P:DNA repair"/>
    <property type="evidence" value="ECO:0007669"/>
    <property type="project" value="UniProtKB-KW"/>
</dbReference>
<organism evidence="11">
    <name type="scientific">hydrothermal vent metagenome</name>
    <dbReference type="NCBI Taxonomy" id="652676"/>
    <lineage>
        <taxon>unclassified sequences</taxon>
        <taxon>metagenomes</taxon>
        <taxon>ecological metagenomes</taxon>
    </lineage>
</organism>